<evidence type="ECO:0000313" key="6">
    <source>
        <dbReference type="Proteomes" id="UP000594464"/>
    </source>
</evidence>
<name>A0A7T0C2J3_9BACT</name>
<protein>
    <submittedName>
        <fullName evidence="5">AMP-binding protein</fullName>
    </submittedName>
</protein>
<dbReference type="Gene3D" id="3.40.50.12780">
    <property type="entry name" value="N-terminal domain of ligase-like"/>
    <property type="match status" value="1"/>
</dbReference>
<evidence type="ECO:0000256" key="2">
    <source>
        <dbReference type="ARBA" id="ARBA00022598"/>
    </source>
</evidence>
<accession>A0A7T0C2J3</accession>
<evidence type="ECO:0000259" key="4">
    <source>
        <dbReference type="Pfam" id="PF13193"/>
    </source>
</evidence>
<dbReference type="SUPFAM" id="SSF56801">
    <property type="entry name" value="Acetyl-CoA synthetase-like"/>
    <property type="match status" value="1"/>
</dbReference>
<dbReference type="InterPro" id="IPR045851">
    <property type="entry name" value="AMP-bd_C_sf"/>
</dbReference>
<dbReference type="Gene3D" id="3.30.300.30">
    <property type="match status" value="1"/>
</dbReference>
<dbReference type="AlphaFoldDB" id="A0A7T0C2J3"/>
<dbReference type="PANTHER" id="PTHR43767">
    <property type="entry name" value="LONG-CHAIN-FATTY-ACID--COA LIGASE"/>
    <property type="match status" value="1"/>
</dbReference>
<dbReference type="InterPro" id="IPR042099">
    <property type="entry name" value="ANL_N_sf"/>
</dbReference>
<feature type="domain" description="AMP-dependent synthetase/ligase" evidence="3">
    <location>
        <begin position="12"/>
        <end position="373"/>
    </location>
</feature>
<proteinExistence type="inferred from homology"/>
<organism evidence="5 6">
    <name type="scientific">Candidatus Nitrohelix vancouverensis</name>
    <dbReference type="NCBI Taxonomy" id="2705534"/>
    <lineage>
        <taxon>Bacteria</taxon>
        <taxon>Pseudomonadati</taxon>
        <taxon>Nitrospinota/Tectimicrobiota group</taxon>
        <taxon>Nitrospinota</taxon>
        <taxon>Nitrospinia</taxon>
        <taxon>Nitrospinales</taxon>
        <taxon>Nitrospinaceae</taxon>
        <taxon>Candidatus Nitrohelix</taxon>
    </lineage>
</organism>
<dbReference type="EMBL" id="CP048620">
    <property type="protein sequence ID" value="QPJ65361.1"/>
    <property type="molecule type" value="Genomic_DNA"/>
</dbReference>
<dbReference type="KEGG" id="nva:G3M78_08140"/>
<dbReference type="InterPro" id="IPR050237">
    <property type="entry name" value="ATP-dep_AMP-bd_enzyme"/>
</dbReference>
<evidence type="ECO:0000313" key="5">
    <source>
        <dbReference type="EMBL" id="QPJ65361.1"/>
    </source>
</evidence>
<dbReference type="Pfam" id="PF13193">
    <property type="entry name" value="AMP-binding_C"/>
    <property type="match status" value="1"/>
</dbReference>
<dbReference type="GO" id="GO:0016878">
    <property type="term" value="F:acid-thiol ligase activity"/>
    <property type="evidence" value="ECO:0007669"/>
    <property type="project" value="UniProtKB-ARBA"/>
</dbReference>
<evidence type="ECO:0000256" key="1">
    <source>
        <dbReference type="ARBA" id="ARBA00006432"/>
    </source>
</evidence>
<evidence type="ECO:0000259" key="3">
    <source>
        <dbReference type="Pfam" id="PF00501"/>
    </source>
</evidence>
<reference evidence="6" key="1">
    <citation type="submission" date="2020-02" db="EMBL/GenBank/DDBJ databases">
        <title>Genomic and physiological characterization of two novel Nitrospinaceae genera.</title>
        <authorList>
            <person name="Mueller A.J."/>
            <person name="Jung M.-Y."/>
            <person name="Strachan C.R."/>
            <person name="Herbold C.W."/>
            <person name="Kirkegaard R.H."/>
            <person name="Daims H."/>
        </authorList>
    </citation>
    <scope>NUCLEOTIDE SEQUENCE [LARGE SCALE GENOMIC DNA]</scope>
</reference>
<comment type="similarity">
    <text evidence="1">Belongs to the ATP-dependent AMP-binding enzyme family.</text>
</comment>
<dbReference type="FunFam" id="3.30.300.30:FF:000008">
    <property type="entry name" value="2,3-dihydroxybenzoate-AMP ligase"/>
    <property type="match status" value="1"/>
</dbReference>
<sequence>MSQFLYQHINAVATEDPDRIALIDGDRSITYQEFRQDILNFCQALKKLNLNAESKLGILCVNQSEFLVGHIAALTLGLPLVPLNAMMTPETLFYIAKDSGINILLVDGVFIRAETKPFLDLFEHKILAGAPPEEIAVPNSQTYSAFLDSGKGLQEPPPRLERRDGVPDVIMYTSGTTARPKGVMLNEDQFETNAEGVLQHLTFTKQDRVIVALPLFHSFGNMMAWVVLKAGGTLILIRQFAPKSILAQIAEHRATILPLAPTIYSFLVELYERGGYDVSSLRYCISGGAALPQVLLKKVEDSLRVAVVEGYGLTETSPVIAVNKFAEGNVPGSVGPILPNVEAKIVGENGDSLPANDIGEICVKGKTVMQGYWQLPQETQAAISPDGWLKTGDLGHLDDQGRLYISAGRIKDLIIRAGENVSPLAIENAVLNHPAVREAAAVGVADERVGERVKLCLSLKPECSATVQELKEFCRKNLAAYMVPDQIEFYEALPKNAAGKIVKSELRDTERA</sequence>
<dbReference type="InterPro" id="IPR025110">
    <property type="entry name" value="AMP-bd_C"/>
</dbReference>
<dbReference type="Pfam" id="PF00501">
    <property type="entry name" value="AMP-binding"/>
    <property type="match status" value="1"/>
</dbReference>
<keyword evidence="2" id="KW-0436">Ligase</keyword>
<dbReference type="Proteomes" id="UP000594464">
    <property type="component" value="Chromosome"/>
</dbReference>
<gene>
    <name evidence="5" type="ORF">G3M78_08140</name>
</gene>
<dbReference type="PANTHER" id="PTHR43767:SF1">
    <property type="entry name" value="NONRIBOSOMAL PEPTIDE SYNTHASE PES1 (EUROFUNG)-RELATED"/>
    <property type="match status" value="1"/>
</dbReference>
<feature type="domain" description="AMP-binding enzyme C-terminal" evidence="4">
    <location>
        <begin position="426"/>
        <end position="500"/>
    </location>
</feature>
<dbReference type="InterPro" id="IPR000873">
    <property type="entry name" value="AMP-dep_synth/lig_dom"/>
</dbReference>